<evidence type="ECO:0000256" key="3">
    <source>
        <dbReference type="ARBA" id="ARBA00022525"/>
    </source>
</evidence>
<dbReference type="GO" id="GO:0005576">
    <property type="term" value="C:extracellular region"/>
    <property type="evidence" value="ECO:0007669"/>
    <property type="project" value="UniProtKB-SubCell"/>
</dbReference>
<dbReference type="PANTHER" id="PTHR13234">
    <property type="entry name" value="GAMMA-INTERFERON INDUCIBLE LYSOSOMAL THIOL REDUCTASE GILT"/>
    <property type="match status" value="1"/>
</dbReference>
<proteinExistence type="inferred from homology"/>
<dbReference type="EMBL" id="JAUKUD010000002">
    <property type="protein sequence ID" value="KAK0750946.1"/>
    <property type="molecule type" value="Genomic_DNA"/>
</dbReference>
<evidence type="ECO:0000256" key="2">
    <source>
        <dbReference type="ARBA" id="ARBA00005679"/>
    </source>
</evidence>
<dbReference type="AlphaFoldDB" id="A0AA40K9N7"/>
<evidence type="ECO:0000313" key="6">
    <source>
        <dbReference type="EMBL" id="KAK0750946.1"/>
    </source>
</evidence>
<sequence>MSPLRPGAVRRNRPLLALLLVAIGLYTCFQFPSVAQLATAPLRSGEAAQVIRAKVPLEAHIMSKCPDARDCLRQLILPAMQKVQDKVNFTLSYIGRPTENDGVDCKHGPEECLGNIIQLCAQELYPDPKQFLGFTMCMERDFRHIPQRSLVEDCALEHALDFAKLNECATKDDGGFGIGMLRESVKRTSQAGVTRSCTVRLDDKIYCVRDDGEWKDCPAGPGVNDLIVSIEKLYLSS</sequence>
<keyword evidence="3" id="KW-0964">Secreted</keyword>
<accession>A0AA40K9N7</accession>
<keyword evidence="4" id="KW-0732">Signal</keyword>
<evidence type="ECO:0000313" key="7">
    <source>
        <dbReference type="Proteomes" id="UP001172155"/>
    </source>
</evidence>
<evidence type="ECO:0000256" key="1">
    <source>
        <dbReference type="ARBA" id="ARBA00004613"/>
    </source>
</evidence>
<dbReference type="GO" id="GO:0016671">
    <property type="term" value="F:oxidoreductase activity, acting on a sulfur group of donors, disulfide as acceptor"/>
    <property type="evidence" value="ECO:0007669"/>
    <property type="project" value="InterPro"/>
</dbReference>
<dbReference type="PANTHER" id="PTHR13234:SF8">
    <property type="entry name" value="GAMMA-INTERFERON-INDUCIBLE LYSOSOMAL THIOL REDUCTASE"/>
    <property type="match status" value="1"/>
</dbReference>
<name>A0AA40K9N7_9PEZI</name>
<gene>
    <name evidence="6" type="ORF">B0T18DRAFT_317836</name>
</gene>
<keyword evidence="5" id="KW-0325">Glycoprotein</keyword>
<evidence type="ECO:0000256" key="4">
    <source>
        <dbReference type="ARBA" id="ARBA00022729"/>
    </source>
</evidence>
<comment type="caution">
    <text evidence="6">The sequence shown here is derived from an EMBL/GenBank/DDBJ whole genome shotgun (WGS) entry which is preliminary data.</text>
</comment>
<comment type="subcellular location">
    <subcellularLocation>
        <location evidence="1">Secreted</location>
    </subcellularLocation>
</comment>
<organism evidence="6 7">
    <name type="scientific">Schizothecium vesticola</name>
    <dbReference type="NCBI Taxonomy" id="314040"/>
    <lineage>
        <taxon>Eukaryota</taxon>
        <taxon>Fungi</taxon>
        <taxon>Dikarya</taxon>
        <taxon>Ascomycota</taxon>
        <taxon>Pezizomycotina</taxon>
        <taxon>Sordariomycetes</taxon>
        <taxon>Sordariomycetidae</taxon>
        <taxon>Sordariales</taxon>
        <taxon>Schizotheciaceae</taxon>
        <taxon>Schizothecium</taxon>
    </lineage>
</organism>
<keyword evidence="7" id="KW-1185">Reference proteome</keyword>
<reference evidence="6" key="1">
    <citation type="submission" date="2023-06" db="EMBL/GenBank/DDBJ databases">
        <title>Genome-scale phylogeny and comparative genomics of the fungal order Sordariales.</title>
        <authorList>
            <consortium name="Lawrence Berkeley National Laboratory"/>
            <person name="Hensen N."/>
            <person name="Bonometti L."/>
            <person name="Westerberg I."/>
            <person name="Brannstrom I.O."/>
            <person name="Guillou S."/>
            <person name="Cros-Aarteil S."/>
            <person name="Calhoun S."/>
            <person name="Haridas S."/>
            <person name="Kuo A."/>
            <person name="Mondo S."/>
            <person name="Pangilinan J."/>
            <person name="Riley R."/>
            <person name="LaButti K."/>
            <person name="Andreopoulos B."/>
            <person name="Lipzen A."/>
            <person name="Chen C."/>
            <person name="Yanf M."/>
            <person name="Daum C."/>
            <person name="Ng V."/>
            <person name="Clum A."/>
            <person name="Steindorff A."/>
            <person name="Ohm R."/>
            <person name="Martin F."/>
            <person name="Silar P."/>
            <person name="Natvig D."/>
            <person name="Lalanne C."/>
            <person name="Gautier V."/>
            <person name="Ament-velasquez S.L."/>
            <person name="Kruys A."/>
            <person name="Hutchinson M.I."/>
            <person name="Powell A.J."/>
            <person name="Barry K."/>
            <person name="Miller A.N."/>
            <person name="Grigoriev I.V."/>
            <person name="Debuchy R."/>
            <person name="Gladieux P."/>
            <person name="Thoren M.H."/>
            <person name="Johannesson H."/>
        </authorList>
    </citation>
    <scope>NUCLEOTIDE SEQUENCE</scope>
    <source>
        <strain evidence="6">SMH3187-1</strain>
    </source>
</reference>
<dbReference type="Pfam" id="PF03227">
    <property type="entry name" value="GILT"/>
    <property type="match status" value="1"/>
</dbReference>
<dbReference type="Proteomes" id="UP001172155">
    <property type="component" value="Unassembled WGS sequence"/>
</dbReference>
<dbReference type="InterPro" id="IPR004911">
    <property type="entry name" value="Interferon-induced_GILT"/>
</dbReference>
<evidence type="ECO:0008006" key="8">
    <source>
        <dbReference type="Google" id="ProtNLM"/>
    </source>
</evidence>
<comment type="similarity">
    <text evidence="2">Belongs to the GILT family.</text>
</comment>
<protein>
    <recommendedName>
        <fullName evidence="8">Gamma interferon inducible lysosomal thiol reductase</fullName>
    </recommendedName>
</protein>
<evidence type="ECO:0000256" key="5">
    <source>
        <dbReference type="ARBA" id="ARBA00023180"/>
    </source>
</evidence>